<gene>
    <name evidence="3" type="ORF">ACFQJ6_21245</name>
</gene>
<name>A0ABD5WU13_9EURY</name>
<proteinExistence type="predicted"/>
<dbReference type="Proteomes" id="UP001596407">
    <property type="component" value="Unassembled WGS sequence"/>
</dbReference>
<keyword evidence="2" id="KW-0472">Membrane</keyword>
<keyword evidence="4" id="KW-1185">Reference proteome</keyword>
<dbReference type="RefSeq" id="WP_382210288.1">
    <property type="nucleotide sequence ID" value="NZ_JBHSZH010000005.1"/>
</dbReference>
<organism evidence="3 4">
    <name type="scientific">Halorussus caseinilyticus</name>
    <dbReference type="NCBI Taxonomy" id="3034025"/>
    <lineage>
        <taxon>Archaea</taxon>
        <taxon>Methanobacteriati</taxon>
        <taxon>Methanobacteriota</taxon>
        <taxon>Stenosarchaea group</taxon>
        <taxon>Halobacteria</taxon>
        <taxon>Halobacteriales</taxon>
        <taxon>Haladaptataceae</taxon>
        <taxon>Halorussus</taxon>
    </lineage>
</organism>
<feature type="transmembrane region" description="Helical" evidence="2">
    <location>
        <begin position="35"/>
        <end position="58"/>
    </location>
</feature>
<evidence type="ECO:0000313" key="4">
    <source>
        <dbReference type="Proteomes" id="UP001596407"/>
    </source>
</evidence>
<keyword evidence="2" id="KW-0812">Transmembrane</keyword>
<evidence type="ECO:0000256" key="1">
    <source>
        <dbReference type="SAM" id="MobiDB-lite"/>
    </source>
</evidence>
<dbReference type="EMBL" id="JBHSZH010000005">
    <property type="protein sequence ID" value="MFC7082230.1"/>
    <property type="molecule type" value="Genomic_DNA"/>
</dbReference>
<dbReference type="AlphaFoldDB" id="A0ABD5WU13"/>
<reference evidence="3 4" key="1">
    <citation type="journal article" date="2019" name="Int. J. Syst. Evol. Microbiol.">
        <title>The Global Catalogue of Microorganisms (GCM) 10K type strain sequencing project: providing services to taxonomists for standard genome sequencing and annotation.</title>
        <authorList>
            <consortium name="The Broad Institute Genomics Platform"/>
            <consortium name="The Broad Institute Genome Sequencing Center for Infectious Disease"/>
            <person name="Wu L."/>
            <person name="Ma J."/>
        </authorList>
    </citation>
    <scope>NUCLEOTIDE SEQUENCE [LARGE SCALE GENOMIC DNA]</scope>
    <source>
        <strain evidence="3 4">DT72</strain>
    </source>
</reference>
<keyword evidence="2" id="KW-1133">Transmembrane helix</keyword>
<evidence type="ECO:0000313" key="3">
    <source>
        <dbReference type="EMBL" id="MFC7082230.1"/>
    </source>
</evidence>
<feature type="region of interest" description="Disordered" evidence="1">
    <location>
        <begin position="1"/>
        <end position="22"/>
    </location>
</feature>
<protein>
    <submittedName>
        <fullName evidence="3">Uncharacterized protein</fullName>
    </submittedName>
</protein>
<accession>A0ABD5WU13</accession>
<comment type="caution">
    <text evidence="3">The sequence shown here is derived from an EMBL/GenBank/DDBJ whole genome shotgun (WGS) entry which is preliminary data.</text>
</comment>
<evidence type="ECO:0000256" key="2">
    <source>
        <dbReference type="SAM" id="Phobius"/>
    </source>
</evidence>
<feature type="transmembrane region" description="Helical" evidence="2">
    <location>
        <begin position="78"/>
        <end position="96"/>
    </location>
</feature>
<sequence>MSTDAETRSGDAPAPTRTTDSADERLVGRIGTGTAILAVCSVQLVAFAAALAVGYPGAYAGFAVVSAGAIAAYRNRGAFGVLAATLGTVLLVALGLPC</sequence>